<protein>
    <submittedName>
        <fullName evidence="3">Uncharacterized protein</fullName>
    </submittedName>
</protein>
<gene>
    <name evidence="3" type="ORF">ROJ8625_01747</name>
</gene>
<dbReference type="Pfam" id="PF14403">
    <property type="entry name" value="CP_ATPgrasp_2"/>
    <property type="match status" value="1"/>
</dbReference>
<dbReference type="SUPFAM" id="SSF56059">
    <property type="entry name" value="Glutathione synthetase ATP-binding domain-like"/>
    <property type="match status" value="1"/>
</dbReference>
<reference evidence="3 4" key="1">
    <citation type="submission" date="2017-03" db="EMBL/GenBank/DDBJ databases">
        <authorList>
            <person name="Afonso C.L."/>
            <person name="Miller P.J."/>
            <person name="Scott M.A."/>
            <person name="Spackman E."/>
            <person name="Goraichik I."/>
            <person name="Dimitrov K.M."/>
            <person name="Suarez D.L."/>
            <person name="Swayne D.E."/>
        </authorList>
    </citation>
    <scope>NUCLEOTIDE SEQUENCE [LARGE SCALE GENOMIC DNA]</scope>
    <source>
        <strain evidence="3 4">CECT 8625</strain>
    </source>
</reference>
<evidence type="ECO:0000259" key="2">
    <source>
        <dbReference type="Pfam" id="PF14403"/>
    </source>
</evidence>
<sequence length="809" mass="88955">MRAARPAEDDRMDQTADARDAVAGLIGNYTVPDGVADEMIGPDGRVRPVWQPFIERFAQLAPDDIARRFARGDRYLRDAGVFFRQSTGDGPADRDWPLSHLPVILDETEWLGIADGLVQRCEVLEQVLADLYGPGWLVREGMLPPELVAGNPGWLRPLVGERPPSGRFLHFVAFELGRAPDGSWFVLGDRTEAPSGAGFALENRVATMRVFSEPFGHQSIHRLAGFFRAFRSALERSATSLDGRMGILTPGLGTETYFEHAYIARYLGLMLLEGEDLTVVDGRVMVRTVAGLKPVSVLWRRLDSAFADPLELDERSALGTPGLVRALRDGNVCMANALGAGLVQSRAFLAFLPRIARYLTGESLKLPNLATWWCGQARERDYVAANLERMMVGDAMSQDLPFEADGAQLIAGRFRDGRTVDPAAWVQAQKGAVVGQEAVTLSTTPVYADGALHARPVMLRVFAARTNAGWKVMPGGYARIGGSADATALALRRGGRVADVWIVSDRELERETLTDSSGPFRRAKDSLLPARAADNLLWLGRYVERAETMVRLLRAYHLRLAETGRTDDLRVARIDAHLRRLGVPRDVSTPGAVTTALDAAIRAASKVRDRFSIDGWVALETLRHDIVEEVEAVQAGDEAARALSQFLRGSAGFAGLVHDNMYRFVGWRFLSIGRALERALSMVRTLRDFAAPDAPEGCYDIAIEMGDSVMTHRRRYQIETNRNTVIDLLALDNRNPRSVRFQVAQIHAMAAELPGAEENGALSPVMRAAMRIDTRLATAEPAEMDGRALDALARDLTDLSEKITATWLV</sequence>
<accession>A0A1X6Z1Q7</accession>
<keyword evidence="4" id="KW-1185">Reference proteome</keyword>
<evidence type="ECO:0000313" key="3">
    <source>
        <dbReference type="EMBL" id="SLN38219.1"/>
    </source>
</evidence>
<organism evidence="3 4">
    <name type="scientific">Roseivivax jejudonensis</name>
    <dbReference type="NCBI Taxonomy" id="1529041"/>
    <lineage>
        <taxon>Bacteria</taxon>
        <taxon>Pseudomonadati</taxon>
        <taxon>Pseudomonadota</taxon>
        <taxon>Alphaproteobacteria</taxon>
        <taxon>Rhodobacterales</taxon>
        <taxon>Roseobacteraceae</taxon>
        <taxon>Roseivivax</taxon>
    </lineage>
</organism>
<dbReference type="InterPro" id="IPR007296">
    <property type="entry name" value="DUF403"/>
</dbReference>
<dbReference type="Gene3D" id="3.40.50.11290">
    <property type="match status" value="1"/>
</dbReference>
<evidence type="ECO:0000313" key="4">
    <source>
        <dbReference type="Proteomes" id="UP000193570"/>
    </source>
</evidence>
<dbReference type="AlphaFoldDB" id="A0A1X6Z1Q7"/>
<dbReference type="InterPro" id="IPR025841">
    <property type="entry name" value="CP_ATPgrasp_2"/>
</dbReference>
<feature type="domain" description="Circularly permuted ATP-grasp type 2" evidence="2">
    <location>
        <begin position="102"/>
        <end position="480"/>
    </location>
</feature>
<dbReference type="Proteomes" id="UP000193570">
    <property type="component" value="Unassembled WGS sequence"/>
</dbReference>
<dbReference type="InterPro" id="IPR051680">
    <property type="entry name" value="ATP-dep_Glu-Cys_Ligase-2"/>
</dbReference>
<dbReference type="PANTHER" id="PTHR34595:SF2">
    <property type="entry name" value="BLR2978 PROTEIN"/>
    <property type="match status" value="1"/>
</dbReference>
<dbReference type="EMBL" id="FWFK01000003">
    <property type="protein sequence ID" value="SLN38219.1"/>
    <property type="molecule type" value="Genomic_DNA"/>
</dbReference>
<dbReference type="PANTHER" id="PTHR34595">
    <property type="entry name" value="BLR5612 PROTEIN"/>
    <property type="match status" value="1"/>
</dbReference>
<name>A0A1X6Z1Q7_9RHOB</name>
<feature type="domain" description="DUF403" evidence="1">
    <location>
        <begin position="528"/>
        <end position="808"/>
    </location>
</feature>
<dbReference type="Pfam" id="PF04168">
    <property type="entry name" value="Alpha-E"/>
    <property type="match status" value="1"/>
</dbReference>
<evidence type="ECO:0000259" key="1">
    <source>
        <dbReference type="Pfam" id="PF04168"/>
    </source>
</evidence>
<proteinExistence type="predicted"/>